<keyword evidence="1" id="KW-0175">Coiled coil</keyword>
<dbReference type="AlphaFoldDB" id="A0A2T3HSE9"/>
<evidence type="ECO:0000256" key="1">
    <source>
        <dbReference type="SAM" id="Coils"/>
    </source>
</evidence>
<dbReference type="RefSeq" id="WP_146145138.1">
    <property type="nucleotide sequence ID" value="NZ_PYLY01000091.1"/>
</dbReference>
<evidence type="ECO:0000313" key="2">
    <source>
        <dbReference type="EMBL" id="PST95530.1"/>
    </source>
</evidence>
<protein>
    <submittedName>
        <fullName evidence="2">Uncharacterized protein</fullName>
    </submittedName>
</protein>
<reference evidence="2 3" key="1">
    <citation type="submission" date="2018-03" db="EMBL/GenBank/DDBJ databases">
        <title>Whole genome sequencing of Histamine producing bacteria.</title>
        <authorList>
            <person name="Butler K."/>
        </authorList>
    </citation>
    <scope>NUCLEOTIDE SEQUENCE [LARGE SCALE GENOMIC DNA]</scope>
    <source>
        <strain evidence="2 3">DSM 23343</strain>
    </source>
</reference>
<accession>A0A2T3HSE9</accession>
<name>A0A2T3HSE9_9GAMM</name>
<organism evidence="2 3">
    <name type="scientific">Photobacterium aquimaris</name>
    <dbReference type="NCBI Taxonomy" id="512643"/>
    <lineage>
        <taxon>Bacteria</taxon>
        <taxon>Pseudomonadati</taxon>
        <taxon>Pseudomonadota</taxon>
        <taxon>Gammaproteobacteria</taxon>
        <taxon>Vibrionales</taxon>
        <taxon>Vibrionaceae</taxon>
        <taxon>Photobacterium</taxon>
    </lineage>
</organism>
<sequence length="108" mass="12530">MIQGKALEVQSLDDDIKKKEKELDEMERIRTEEIQEQAMANAKAEEKELANRIIEKQKTLDSLQTEYSNLKNVDDLNNRRNALKLIISDLETEELDLKSGIKDLETKL</sequence>
<dbReference type="EMBL" id="PYLY01000091">
    <property type="protein sequence ID" value="PST95530.1"/>
    <property type="molecule type" value="Genomic_DNA"/>
</dbReference>
<feature type="non-terminal residue" evidence="2">
    <location>
        <position position="108"/>
    </location>
</feature>
<feature type="coiled-coil region" evidence="1">
    <location>
        <begin position="2"/>
        <end position="107"/>
    </location>
</feature>
<evidence type="ECO:0000313" key="3">
    <source>
        <dbReference type="Proteomes" id="UP000241858"/>
    </source>
</evidence>
<gene>
    <name evidence="2" type="ORF">C0W81_20260</name>
</gene>
<dbReference type="Proteomes" id="UP000241858">
    <property type="component" value="Unassembled WGS sequence"/>
</dbReference>
<comment type="caution">
    <text evidence="2">The sequence shown here is derived from an EMBL/GenBank/DDBJ whole genome shotgun (WGS) entry which is preliminary data.</text>
</comment>
<proteinExistence type="predicted"/>